<keyword evidence="2" id="KW-1185">Reference proteome</keyword>
<dbReference type="Proteomes" id="UP001589738">
    <property type="component" value="Unassembled WGS sequence"/>
</dbReference>
<accession>A0ABV6KSY8</accession>
<reference evidence="1 2" key="1">
    <citation type="submission" date="2024-09" db="EMBL/GenBank/DDBJ databases">
        <authorList>
            <person name="Sun Q."/>
            <person name="Mori K."/>
        </authorList>
    </citation>
    <scope>NUCLEOTIDE SEQUENCE [LARGE SCALE GENOMIC DNA]</scope>
    <source>
        <strain evidence="1 2">CGMCC 1.9126</strain>
    </source>
</reference>
<evidence type="ECO:0000313" key="2">
    <source>
        <dbReference type="Proteomes" id="UP001589738"/>
    </source>
</evidence>
<evidence type="ECO:0000313" key="1">
    <source>
        <dbReference type="EMBL" id="MFC0476120.1"/>
    </source>
</evidence>
<dbReference type="EMBL" id="JBHLUU010000090">
    <property type="protein sequence ID" value="MFC0476120.1"/>
    <property type="molecule type" value="Genomic_DNA"/>
</dbReference>
<dbReference type="RefSeq" id="WP_160548940.1">
    <property type="nucleotide sequence ID" value="NZ_JBHLUU010000090.1"/>
</dbReference>
<sequence length="106" mass="11854">MNITTIIELNNQEVEQMAGAKMMFVQEQITEQIIHTCVDCFTVEGSEEKIEPEQAMEKVFEQLKGNGVIPSGVTEFSFEMPACGTIKKNNQVIAEIPQNVVLTFTI</sequence>
<proteinExistence type="predicted"/>
<comment type="caution">
    <text evidence="1">The sequence shown here is derived from an EMBL/GenBank/DDBJ whole genome shotgun (WGS) entry which is preliminary data.</text>
</comment>
<gene>
    <name evidence="1" type="ORF">ACFFHF_12835</name>
</gene>
<organism evidence="1 2">
    <name type="scientific">Robertmurraya beringensis</name>
    <dbReference type="NCBI Taxonomy" id="641660"/>
    <lineage>
        <taxon>Bacteria</taxon>
        <taxon>Bacillati</taxon>
        <taxon>Bacillota</taxon>
        <taxon>Bacilli</taxon>
        <taxon>Bacillales</taxon>
        <taxon>Bacillaceae</taxon>
        <taxon>Robertmurraya</taxon>
    </lineage>
</organism>
<name>A0ABV6KSY8_9BACI</name>
<protein>
    <submittedName>
        <fullName evidence="1">Uncharacterized protein</fullName>
    </submittedName>
</protein>